<organism evidence="9">
    <name type="scientific">hydrothermal vent metagenome</name>
    <dbReference type="NCBI Taxonomy" id="652676"/>
    <lineage>
        <taxon>unclassified sequences</taxon>
        <taxon>metagenomes</taxon>
        <taxon>ecological metagenomes</taxon>
    </lineage>
</organism>
<keyword evidence="7" id="KW-1133">Transmembrane helix</keyword>
<evidence type="ECO:0000256" key="6">
    <source>
        <dbReference type="ARBA" id="ARBA00022840"/>
    </source>
</evidence>
<dbReference type="InterPro" id="IPR005467">
    <property type="entry name" value="His_kinase_dom"/>
</dbReference>
<feature type="transmembrane region" description="Helical" evidence="7">
    <location>
        <begin position="21"/>
        <end position="40"/>
    </location>
</feature>
<dbReference type="PRINTS" id="PR00344">
    <property type="entry name" value="BCTRLSENSOR"/>
</dbReference>
<evidence type="ECO:0000256" key="5">
    <source>
        <dbReference type="ARBA" id="ARBA00022777"/>
    </source>
</evidence>
<dbReference type="PANTHER" id="PTHR44936">
    <property type="entry name" value="SENSOR PROTEIN CREC"/>
    <property type="match status" value="1"/>
</dbReference>
<protein>
    <recommendedName>
        <fullName evidence="2">histidine kinase</fullName>
        <ecNumber evidence="2">2.7.13.3</ecNumber>
    </recommendedName>
</protein>
<dbReference type="SUPFAM" id="SSF55874">
    <property type="entry name" value="ATPase domain of HSP90 chaperone/DNA topoisomerase II/histidine kinase"/>
    <property type="match status" value="1"/>
</dbReference>
<dbReference type="Pfam" id="PF02518">
    <property type="entry name" value="HATPase_c"/>
    <property type="match status" value="1"/>
</dbReference>
<dbReference type="AlphaFoldDB" id="A0A3B1BZ75"/>
<dbReference type="GO" id="GO:0005524">
    <property type="term" value="F:ATP binding"/>
    <property type="evidence" value="ECO:0007669"/>
    <property type="project" value="UniProtKB-KW"/>
</dbReference>
<evidence type="ECO:0000256" key="7">
    <source>
        <dbReference type="SAM" id="Phobius"/>
    </source>
</evidence>
<evidence type="ECO:0000256" key="3">
    <source>
        <dbReference type="ARBA" id="ARBA00022679"/>
    </source>
</evidence>
<feature type="transmembrane region" description="Helical" evidence="7">
    <location>
        <begin position="46"/>
        <end position="68"/>
    </location>
</feature>
<dbReference type="GO" id="GO:0005886">
    <property type="term" value="C:plasma membrane"/>
    <property type="evidence" value="ECO:0007669"/>
    <property type="project" value="TreeGrafter"/>
</dbReference>
<dbReference type="PANTHER" id="PTHR44936:SF10">
    <property type="entry name" value="SENSOR PROTEIN RSTB"/>
    <property type="match status" value="1"/>
</dbReference>
<evidence type="ECO:0000256" key="1">
    <source>
        <dbReference type="ARBA" id="ARBA00000085"/>
    </source>
</evidence>
<dbReference type="InterPro" id="IPR004358">
    <property type="entry name" value="Sig_transdc_His_kin-like_C"/>
</dbReference>
<dbReference type="InterPro" id="IPR050980">
    <property type="entry name" value="2C_sensor_his_kinase"/>
</dbReference>
<gene>
    <name evidence="9" type="ORF">MNBD_GAMMA26-1475</name>
</gene>
<evidence type="ECO:0000313" key="9">
    <source>
        <dbReference type="EMBL" id="VAX09937.1"/>
    </source>
</evidence>
<keyword evidence="7" id="KW-0472">Membrane</keyword>
<feature type="transmembrane region" description="Helical" evidence="7">
    <location>
        <begin position="163"/>
        <end position="181"/>
    </location>
</feature>
<keyword evidence="4" id="KW-0547">Nucleotide-binding</keyword>
<name>A0A3B1BZ75_9ZZZZ</name>
<dbReference type="InterPro" id="IPR003594">
    <property type="entry name" value="HATPase_dom"/>
</dbReference>
<dbReference type="InterPro" id="IPR036890">
    <property type="entry name" value="HATPase_C_sf"/>
</dbReference>
<evidence type="ECO:0000256" key="2">
    <source>
        <dbReference type="ARBA" id="ARBA00012438"/>
    </source>
</evidence>
<keyword evidence="5 9" id="KW-0418">Kinase</keyword>
<dbReference type="SMART" id="SM00387">
    <property type="entry name" value="HATPase_c"/>
    <property type="match status" value="1"/>
</dbReference>
<dbReference type="InterPro" id="IPR036097">
    <property type="entry name" value="HisK_dim/P_sf"/>
</dbReference>
<proteinExistence type="predicted"/>
<feature type="transmembrane region" description="Helical" evidence="7">
    <location>
        <begin position="125"/>
        <end position="143"/>
    </location>
</feature>
<comment type="catalytic activity">
    <reaction evidence="1">
        <text>ATP + protein L-histidine = ADP + protein N-phospho-L-histidine.</text>
        <dbReference type="EC" id="2.7.13.3"/>
    </reaction>
</comment>
<evidence type="ECO:0000256" key="4">
    <source>
        <dbReference type="ARBA" id="ARBA00022741"/>
    </source>
</evidence>
<evidence type="ECO:0000259" key="8">
    <source>
        <dbReference type="PROSITE" id="PS50109"/>
    </source>
</evidence>
<keyword evidence="6" id="KW-0067">ATP-binding</keyword>
<feature type="transmembrane region" description="Helical" evidence="7">
    <location>
        <begin position="80"/>
        <end position="98"/>
    </location>
</feature>
<sequence>MFLQSHTAPETAPAENLHRLLILRAITIGGEVIVLALAILKLEMALPVIPIAIIISAHGVINGISWLRLHRPRPVTMREFFAQLVLDVLALSALLYFAGGSTNPFVSLLLLPLVIVATTLPRRYVWSMAVLIVASYSLLMIQYSPLLQVHSHHGGNDFNLHVLGMWFGFLLGVGMIIFFVVKMADSLREREHTLAEAREQALRDEQMVALGTLAAGAAHELGTPLSTMAVLSKEMEQIYQDPKQVAQQELSELPEKLRILRQQVDRCKETLSVISAATGQLRAESGSRVALDVYLQEVLSQWHNMRPTARIEHHFHGSQPAPQIVAERVLSQAIISILNNAADASIEDIELEGRWDKQQLIIEISDRGSGLSEDVSARVGKTLFTTKEEGQGVGLFLAHSVVKRLGGSVRLSNREGGGVHTCIELPLDKLLVTP</sequence>
<dbReference type="SUPFAM" id="SSF47384">
    <property type="entry name" value="Homodimeric domain of signal transducing histidine kinase"/>
    <property type="match status" value="1"/>
</dbReference>
<dbReference type="PROSITE" id="PS50109">
    <property type="entry name" value="HIS_KIN"/>
    <property type="match status" value="1"/>
</dbReference>
<feature type="transmembrane region" description="Helical" evidence="7">
    <location>
        <begin position="104"/>
        <end position="120"/>
    </location>
</feature>
<accession>A0A3B1BZ75</accession>
<feature type="domain" description="Histidine kinase" evidence="8">
    <location>
        <begin position="216"/>
        <end position="429"/>
    </location>
</feature>
<dbReference type="Gene3D" id="3.30.565.10">
    <property type="entry name" value="Histidine kinase-like ATPase, C-terminal domain"/>
    <property type="match status" value="1"/>
</dbReference>
<dbReference type="Gene3D" id="1.10.287.130">
    <property type="match status" value="1"/>
</dbReference>
<keyword evidence="7" id="KW-0812">Transmembrane</keyword>
<reference evidence="9" key="1">
    <citation type="submission" date="2018-06" db="EMBL/GenBank/DDBJ databases">
        <authorList>
            <person name="Zhirakovskaya E."/>
        </authorList>
    </citation>
    <scope>NUCLEOTIDE SEQUENCE</scope>
</reference>
<keyword evidence="3 9" id="KW-0808">Transferase</keyword>
<dbReference type="EMBL" id="UOFX01000057">
    <property type="protein sequence ID" value="VAX09937.1"/>
    <property type="molecule type" value="Genomic_DNA"/>
</dbReference>
<dbReference type="GO" id="GO:0000155">
    <property type="term" value="F:phosphorelay sensor kinase activity"/>
    <property type="evidence" value="ECO:0007669"/>
    <property type="project" value="InterPro"/>
</dbReference>
<dbReference type="EC" id="2.7.13.3" evidence="2"/>